<dbReference type="OrthoDB" id="191139at2759"/>
<comment type="similarity">
    <text evidence="1">Belongs to the short-chain dehydrogenases/reductases (SDR) family.</text>
</comment>
<dbReference type="Proteomes" id="UP000219338">
    <property type="component" value="Unassembled WGS sequence"/>
</dbReference>
<evidence type="ECO:0000256" key="1">
    <source>
        <dbReference type="ARBA" id="ARBA00006484"/>
    </source>
</evidence>
<dbReference type="GO" id="GO:0016491">
    <property type="term" value="F:oxidoreductase activity"/>
    <property type="evidence" value="ECO:0007669"/>
    <property type="project" value="UniProtKB-KW"/>
</dbReference>
<dbReference type="EMBL" id="FUEG01000012">
    <property type="protein sequence ID" value="SJL10285.1"/>
    <property type="molecule type" value="Genomic_DNA"/>
</dbReference>
<dbReference type="InterPro" id="IPR036291">
    <property type="entry name" value="NAD(P)-bd_dom_sf"/>
</dbReference>
<proteinExistence type="inferred from homology"/>
<dbReference type="SUPFAM" id="SSF51735">
    <property type="entry name" value="NAD(P)-binding Rossmann-fold domains"/>
    <property type="match status" value="1"/>
</dbReference>
<organism evidence="4 5">
    <name type="scientific">Armillaria ostoyae</name>
    <name type="common">Armillaria root rot fungus</name>
    <dbReference type="NCBI Taxonomy" id="47428"/>
    <lineage>
        <taxon>Eukaryota</taxon>
        <taxon>Fungi</taxon>
        <taxon>Dikarya</taxon>
        <taxon>Basidiomycota</taxon>
        <taxon>Agaricomycotina</taxon>
        <taxon>Agaricomycetes</taxon>
        <taxon>Agaricomycetidae</taxon>
        <taxon>Agaricales</taxon>
        <taxon>Marasmiineae</taxon>
        <taxon>Physalacriaceae</taxon>
        <taxon>Armillaria</taxon>
    </lineage>
</organism>
<dbReference type="InterPro" id="IPR002347">
    <property type="entry name" value="SDR_fam"/>
</dbReference>
<dbReference type="PANTHER" id="PTHR24320:SF236">
    <property type="entry name" value="SHORT-CHAIN DEHYDROGENASE-RELATED"/>
    <property type="match status" value="1"/>
</dbReference>
<dbReference type="Gene3D" id="3.40.50.720">
    <property type="entry name" value="NAD(P)-binding Rossmann-like Domain"/>
    <property type="match status" value="1"/>
</dbReference>
<accession>A0A284RNJ3</accession>
<dbReference type="STRING" id="47428.A0A284RNJ3"/>
<keyword evidence="3" id="KW-0560">Oxidoreductase</keyword>
<reference evidence="5" key="1">
    <citation type="journal article" date="2017" name="Nat. Ecol. Evol.">
        <title>Genome expansion and lineage-specific genetic innovations in the forest pathogenic fungi Armillaria.</title>
        <authorList>
            <person name="Sipos G."/>
            <person name="Prasanna A.N."/>
            <person name="Walter M.C."/>
            <person name="O'Connor E."/>
            <person name="Balint B."/>
            <person name="Krizsan K."/>
            <person name="Kiss B."/>
            <person name="Hess J."/>
            <person name="Varga T."/>
            <person name="Slot J."/>
            <person name="Riley R."/>
            <person name="Boka B."/>
            <person name="Rigling D."/>
            <person name="Barry K."/>
            <person name="Lee J."/>
            <person name="Mihaltcheva S."/>
            <person name="LaButti K."/>
            <person name="Lipzen A."/>
            <person name="Waldron R."/>
            <person name="Moloney N.M."/>
            <person name="Sperisen C."/>
            <person name="Kredics L."/>
            <person name="Vagvoelgyi C."/>
            <person name="Patrignani A."/>
            <person name="Fitzpatrick D."/>
            <person name="Nagy I."/>
            <person name="Doyle S."/>
            <person name="Anderson J.B."/>
            <person name="Grigoriev I.V."/>
            <person name="Gueldener U."/>
            <person name="Muensterkoetter M."/>
            <person name="Nagy L.G."/>
        </authorList>
    </citation>
    <scope>NUCLEOTIDE SEQUENCE [LARGE SCALE GENOMIC DNA]</scope>
    <source>
        <strain evidence="5">C18/9</strain>
    </source>
</reference>
<evidence type="ECO:0000256" key="3">
    <source>
        <dbReference type="ARBA" id="ARBA00023002"/>
    </source>
</evidence>
<protein>
    <submittedName>
        <fullName evidence="4">Related to light induced alcohol dehydrogenase Bli-4</fullName>
    </submittedName>
</protein>
<sequence>MSAMGNVWSLTSQMFPPKPKWSVDDMPDLTGKVVIVTGGNTGCGKESVRVLLLHGAKVYLAARSEGKAREAIEDLRKETGHEAIFLPLDLADLVSVRRGAEEFLSKEKQLHILFNNAGVMLSPMDVLTKQGYDLQFGTNVIGHFHFTKLLLPALLAAATPTEKARVITTSSSANYMGTLNFDLWADGPARSKKASGDMYVQSKHGNVVFAVELARRYGAQNIVSHSLNPGSIRTDLQRHLSPFANKMQDIFLFPVSMGALTQLWAGTSPEAGQMNGEFMIPWARLGKARKETGDPEVGKKLWEWLEAQCKDY</sequence>
<evidence type="ECO:0000313" key="5">
    <source>
        <dbReference type="Proteomes" id="UP000219338"/>
    </source>
</evidence>
<name>A0A284RNJ3_ARMOS</name>
<evidence type="ECO:0000256" key="2">
    <source>
        <dbReference type="ARBA" id="ARBA00022857"/>
    </source>
</evidence>
<dbReference type="OMA" id="NYLTTHK"/>
<keyword evidence="2" id="KW-0521">NADP</keyword>
<keyword evidence="5" id="KW-1185">Reference proteome</keyword>
<dbReference type="PANTHER" id="PTHR24320">
    <property type="entry name" value="RETINOL DEHYDROGENASE"/>
    <property type="match status" value="1"/>
</dbReference>
<dbReference type="AlphaFoldDB" id="A0A284RNJ3"/>
<dbReference type="PRINTS" id="PR00081">
    <property type="entry name" value="GDHRDH"/>
</dbReference>
<gene>
    <name evidence="4" type="ORF">ARMOST_13669</name>
</gene>
<evidence type="ECO:0000313" key="4">
    <source>
        <dbReference type="EMBL" id="SJL10285.1"/>
    </source>
</evidence>
<dbReference type="Pfam" id="PF00106">
    <property type="entry name" value="adh_short"/>
    <property type="match status" value="1"/>
</dbReference>